<dbReference type="RefSeq" id="WP_271315610.1">
    <property type="nucleotide sequence ID" value="NZ_JAAGKO020000003.1"/>
</dbReference>
<dbReference type="InterPro" id="IPR011008">
    <property type="entry name" value="Dimeric_a/b-barrel"/>
</dbReference>
<dbReference type="SUPFAM" id="SSF54909">
    <property type="entry name" value="Dimeric alpha+beta barrel"/>
    <property type="match status" value="1"/>
</dbReference>
<proteinExistence type="inferred from homology"/>
<evidence type="ECO:0000256" key="1">
    <source>
        <dbReference type="ARBA" id="ARBA00007689"/>
    </source>
</evidence>
<keyword evidence="5" id="KW-1185">Reference proteome</keyword>
<sequence>MTARRMPWDELVQWSRDRNLLAKRLYLVISEPTDGIGPVLDNLEPHVAYQTQLENQGVMFGAGPMADDAEEEWPGDGLFIYRAGSRDEALKLAEADPMHIAGARRFVVRPWLMNEGTVSVRLFYSGGRPEID</sequence>
<evidence type="ECO:0000313" key="4">
    <source>
        <dbReference type="EMBL" id="MDI5968792.1"/>
    </source>
</evidence>
<evidence type="ECO:0000259" key="2">
    <source>
        <dbReference type="Pfam" id="PF03795"/>
    </source>
</evidence>
<evidence type="ECO:0000313" key="3">
    <source>
        <dbReference type="EMBL" id="MDI5961691.1"/>
    </source>
</evidence>
<dbReference type="Proteomes" id="UP001156398">
    <property type="component" value="Unassembled WGS sequence"/>
</dbReference>
<dbReference type="EMBL" id="JABXJJ020000005">
    <property type="protein sequence ID" value="MDI5968792.1"/>
    <property type="molecule type" value="Genomic_DNA"/>
</dbReference>
<evidence type="ECO:0000313" key="5">
    <source>
        <dbReference type="Proteomes" id="UP001156398"/>
    </source>
</evidence>
<dbReference type="Pfam" id="PF03795">
    <property type="entry name" value="YCII"/>
    <property type="match status" value="1"/>
</dbReference>
<name>A0AA90H229_9ACTN</name>
<organism evidence="4">
    <name type="scientific">Streptantibioticus silvisoli</name>
    <dbReference type="NCBI Taxonomy" id="2705255"/>
    <lineage>
        <taxon>Bacteria</taxon>
        <taxon>Bacillati</taxon>
        <taxon>Actinomycetota</taxon>
        <taxon>Actinomycetes</taxon>
        <taxon>Kitasatosporales</taxon>
        <taxon>Streptomycetaceae</taxon>
        <taxon>Streptantibioticus</taxon>
    </lineage>
</organism>
<protein>
    <submittedName>
        <fullName evidence="4">YciI family protein</fullName>
    </submittedName>
</protein>
<reference evidence="4 5" key="1">
    <citation type="submission" date="2023-05" db="EMBL/GenBank/DDBJ databases">
        <title>Streptantibioticus silvisoli sp. nov., acidotolerant actinomycetes 1 from pine litter.</title>
        <authorList>
            <person name="Swiecimska M."/>
            <person name="Golinska P."/>
            <person name="Sangal V."/>
            <person name="Wachnowicz B."/>
            <person name="Goodfellow M."/>
        </authorList>
    </citation>
    <scope>NUCLEOTIDE SEQUENCE</scope>
    <source>
        <strain evidence="4">SL13</strain>
        <strain evidence="3 5">SL54</strain>
    </source>
</reference>
<dbReference type="Gene3D" id="3.30.70.1060">
    <property type="entry name" value="Dimeric alpha+beta barrel"/>
    <property type="match status" value="1"/>
</dbReference>
<gene>
    <name evidence="3" type="ORF">POF43_002960</name>
    <name evidence="4" type="ORF">POF50_005435</name>
</gene>
<dbReference type="InterPro" id="IPR005545">
    <property type="entry name" value="YCII"/>
</dbReference>
<feature type="domain" description="YCII-related" evidence="2">
    <location>
        <begin position="37"/>
        <end position="111"/>
    </location>
</feature>
<comment type="similarity">
    <text evidence="1">Belongs to the YciI family.</text>
</comment>
<accession>A0AA90H229</accession>
<dbReference type="EMBL" id="JAAGKO020000003">
    <property type="protein sequence ID" value="MDI5961691.1"/>
    <property type="molecule type" value="Genomic_DNA"/>
</dbReference>
<comment type="caution">
    <text evidence="4">The sequence shown here is derived from an EMBL/GenBank/DDBJ whole genome shotgun (WGS) entry which is preliminary data.</text>
</comment>
<dbReference type="AlphaFoldDB" id="A0AA90H229"/>